<comment type="similarity">
    <text evidence="2">Belongs to the complex I NDUFA11 subunit family.</text>
</comment>
<evidence type="ECO:0000313" key="13">
    <source>
        <dbReference type="RefSeq" id="XP_030386759.1"/>
    </source>
</evidence>
<evidence type="ECO:0000256" key="1">
    <source>
        <dbReference type="ARBA" id="ARBA00004292"/>
    </source>
</evidence>
<name>A0A6J2UEH0_DROLE</name>
<keyword evidence="4" id="KW-0812">Transmembrane</keyword>
<dbReference type="InterPro" id="IPR039205">
    <property type="entry name" value="NDUFA11"/>
</dbReference>
<evidence type="ECO:0000256" key="3">
    <source>
        <dbReference type="ARBA" id="ARBA00018191"/>
    </source>
</evidence>
<evidence type="ECO:0000256" key="10">
    <source>
        <dbReference type="ARBA" id="ARBA00031497"/>
    </source>
</evidence>
<evidence type="ECO:0000256" key="5">
    <source>
        <dbReference type="ARBA" id="ARBA00022792"/>
    </source>
</evidence>
<dbReference type="GO" id="GO:0006120">
    <property type="term" value="P:mitochondrial electron transport, NADH to ubiquinone"/>
    <property type="evidence" value="ECO:0007669"/>
    <property type="project" value="InterPro"/>
</dbReference>
<evidence type="ECO:0000256" key="7">
    <source>
        <dbReference type="ARBA" id="ARBA00023128"/>
    </source>
</evidence>
<dbReference type="OrthoDB" id="1913277at2759"/>
<comment type="subcellular location">
    <subcellularLocation>
        <location evidence="1">Mitochondrion inner membrane</location>
        <topology evidence="1">Multi-pass membrane protein</topology>
        <orientation evidence="1">Matrix side</orientation>
    </subcellularLocation>
</comment>
<keyword evidence="8" id="KW-0472">Membrane</keyword>
<evidence type="ECO:0000256" key="11">
    <source>
        <dbReference type="SAM" id="MobiDB-lite"/>
    </source>
</evidence>
<sequence>MSILRSGYYDAPEGEDAFGKIVAINKYAAITGLAWSTVDVLTLSKTQGYLPTLGRFAYNTGPLMGMATAFTLTTLAATNARGKDDKINYFLGGFAAGGVFGAWKHNHVAGLCAGLFLGIAGVIKKMSIEQGWEFFPDTPTYQVGGVNIIDNDYTLFAERPKNWTAEKPVEEVPEEPAPSKKRK</sequence>
<gene>
    <name evidence="13" type="primary">LOC115633441</name>
</gene>
<dbReference type="AlphaFoldDB" id="A0A6J2UEH0"/>
<accession>A0A6J2UEH0</accession>
<evidence type="ECO:0000256" key="2">
    <source>
        <dbReference type="ARBA" id="ARBA00008699"/>
    </source>
</evidence>
<dbReference type="GeneID" id="115633441"/>
<evidence type="ECO:0000256" key="9">
    <source>
        <dbReference type="ARBA" id="ARBA00030608"/>
    </source>
</evidence>
<dbReference type="RefSeq" id="XP_030386759.1">
    <property type="nucleotide sequence ID" value="XM_030530899.1"/>
</dbReference>
<dbReference type="GO" id="GO:0045271">
    <property type="term" value="C:respiratory chain complex I"/>
    <property type="evidence" value="ECO:0007669"/>
    <property type="project" value="InterPro"/>
</dbReference>
<reference evidence="13" key="1">
    <citation type="submission" date="2025-08" db="UniProtKB">
        <authorList>
            <consortium name="RefSeq"/>
        </authorList>
    </citation>
    <scope>IDENTIFICATION</scope>
    <source>
        <strain evidence="13">11010-0011.00</strain>
        <tissue evidence="13">Whole body</tissue>
    </source>
</reference>
<dbReference type="PANTHER" id="PTHR21382">
    <property type="entry name" value="NADH-UBIQUINONE OXIDOREDUCTASE SUBUNIT"/>
    <property type="match status" value="1"/>
</dbReference>
<keyword evidence="6" id="KW-1133">Transmembrane helix</keyword>
<protein>
    <recommendedName>
        <fullName evidence="3">NADH dehydrogenase [ubiquinone] 1 alpha subcomplex subunit 11</fullName>
    </recommendedName>
    <alternativeName>
        <fullName evidence="9">Complex I-B14.7</fullName>
    </alternativeName>
    <alternativeName>
        <fullName evidence="10">NADH-ubiquinone oxidoreductase subunit B14.7</fullName>
    </alternativeName>
</protein>
<evidence type="ECO:0000313" key="12">
    <source>
        <dbReference type="Proteomes" id="UP000504634"/>
    </source>
</evidence>
<dbReference type="GO" id="GO:0005743">
    <property type="term" value="C:mitochondrial inner membrane"/>
    <property type="evidence" value="ECO:0007669"/>
    <property type="project" value="UniProtKB-SubCell"/>
</dbReference>
<dbReference type="Proteomes" id="UP000504634">
    <property type="component" value="Unplaced"/>
</dbReference>
<feature type="region of interest" description="Disordered" evidence="11">
    <location>
        <begin position="164"/>
        <end position="183"/>
    </location>
</feature>
<evidence type="ECO:0000256" key="6">
    <source>
        <dbReference type="ARBA" id="ARBA00022989"/>
    </source>
</evidence>
<keyword evidence="7" id="KW-0496">Mitochondrion</keyword>
<dbReference type="CTD" id="37385"/>
<keyword evidence="12" id="KW-1185">Reference proteome</keyword>
<keyword evidence="5" id="KW-0999">Mitochondrion inner membrane</keyword>
<evidence type="ECO:0000256" key="4">
    <source>
        <dbReference type="ARBA" id="ARBA00022692"/>
    </source>
</evidence>
<organism evidence="12 13">
    <name type="scientific">Drosophila lebanonensis</name>
    <name type="common">Fruit fly</name>
    <name type="synonym">Scaptodrosophila lebanonensis</name>
    <dbReference type="NCBI Taxonomy" id="7225"/>
    <lineage>
        <taxon>Eukaryota</taxon>
        <taxon>Metazoa</taxon>
        <taxon>Ecdysozoa</taxon>
        <taxon>Arthropoda</taxon>
        <taxon>Hexapoda</taxon>
        <taxon>Insecta</taxon>
        <taxon>Pterygota</taxon>
        <taxon>Neoptera</taxon>
        <taxon>Endopterygota</taxon>
        <taxon>Diptera</taxon>
        <taxon>Brachycera</taxon>
        <taxon>Muscomorpha</taxon>
        <taxon>Ephydroidea</taxon>
        <taxon>Drosophilidae</taxon>
        <taxon>Scaptodrosophila</taxon>
    </lineage>
</organism>
<proteinExistence type="inferred from homology"/>
<evidence type="ECO:0000256" key="8">
    <source>
        <dbReference type="ARBA" id="ARBA00023136"/>
    </source>
</evidence>
<dbReference type="PANTHER" id="PTHR21382:SF1">
    <property type="entry name" value="NADH DEHYDROGENASE [UBIQUINONE] 1 ALPHA SUBCOMPLEX SUBUNIT 11"/>
    <property type="match status" value="1"/>
</dbReference>